<dbReference type="AlphaFoldDB" id="A0A521C1D1"/>
<keyword evidence="1" id="KW-0812">Transmembrane</keyword>
<evidence type="ECO:0000313" key="3">
    <source>
        <dbReference type="Proteomes" id="UP000316030"/>
    </source>
</evidence>
<keyword evidence="3" id="KW-1185">Reference proteome</keyword>
<keyword evidence="1" id="KW-1133">Transmembrane helix</keyword>
<keyword evidence="1" id="KW-0472">Membrane</keyword>
<organism evidence="2 3">
    <name type="scientific">Thalassovita litoralis</name>
    <dbReference type="NCBI Taxonomy" id="1010611"/>
    <lineage>
        <taxon>Bacteria</taxon>
        <taxon>Pseudomonadati</taxon>
        <taxon>Pseudomonadota</taxon>
        <taxon>Alphaproteobacteria</taxon>
        <taxon>Rhodobacterales</taxon>
        <taxon>Roseobacteraceae</taxon>
        <taxon>Thalassovita</taxon>
    </lineage>
</organism>
<sequence>MYRQKSPNPWPDMSGAAGQVRLYRVRFTCRDDDGYPCTRTDRVEAANADEALAAVRKSRGDAVLRFDRVDRIGAPDQPPPRKGWAHYVLIGLSLVMLAGLMAGQFGR</sequence>
<protein>
    <submittedName>
        <fullName evidence="2">Uncharacterized protein</fullName>
    </submittedName>
</protein>
<proteinExistence type="predicted"/>
<evidence type="ECO:0000256" key="1">
    <source>
        <dbReference type="SAM" id="Phobius"/>
    </source>
</evidence>
<feature type="transmembrane region" description="Helical" evidence="1">
    <location>
        <begin position="84"/>
        <end position="103"/>
    </location>
</feature>
<accession>A0A521C1D1</accession>
<dbReference type="Proteomes" id="UP000316030">
    <property type="component" value="Unassembled WGS sequence"/>
</dbReference>
<name>A0A521C1D1_9RHOB</name>
<dbReference type="EMBL" id="FXTO01000005">
    <property type="protein sequence ID" value="SMO53203.1"/>
    <property type="molecule type" value="Genomic_DNA"/>
</dbReference>
<gene>
    <name evidence="2" type="ORF">SAMN06265173_10539</name>
</gene>
<dbReference type="RefSeq" id="WP_142492524.1">
    <property type="nucleotide sequence ID" value="NZ_FXTO01000005.1"/>
</dbReference>
<reference evidence="2 3" key="1">
    <citation type="submission" date="2017-05" db="EMBL/GenBank/DDBJ databases">
        <authorList>
            <person name="Varghese N."/>
            <person name="Submissions S."/>
        </authorList>
    </citation>
    <scope>NUCLEOTIDE SEQUENCE [LARGE SCALE GENOMIC DNA]</scope>
    <source>
        <strain evidence="2 3">DSM 29506</strain>
    </source>
</reference>
<evidence type="ECO:0000313" key="2">
    <source>
        <dbReference type="EMBL" id="SMO53203.1"/>
    </source>
</evidence>